<evidence type="ECO:0000313" key="3">
    <source>
        <dbReference type="Proteomes" id="UP001560019"/>
    </source>
</evidence>
<dbReference type="EMBL" id="JBEHHI010000001">
    <property type="protein sequence ID" value="MEX5727022.1"/>
    <property type="molecule type" value="Genomic_DNA"/>
</dbReference>
<dbReference type="Proteomes" id="UP001560019">
    <property type="component" value="Unassembled WGS sequence"/>
</dbReference>
<evidence type="ECO:0000256" key="1">
    <source>
        <dbReference type="SAM" id="SignalP"/>
    </source>
</evidence>
<comment type="caution">
    <text evidence="2">The sequence shown here is derived from an EMBL/GenBank/DDBJ whole genome shotgun (WGS) entry which is preliminary data.</text>
</comment>
<keyword evidence="3" id="KW-1185">Reference proteome</keyword>
<gene>
    <name evidence="2" type="ORF">Ga0609869_000375</name>
</gene>
<name>A0ABV3XNZ1_9RHOB</name>
<keyword evidence="1" id="KW-0732">Signal</keyword>
<reference evidence="2 3" key="1">
    <citation type="submission" date="2024-06" db="EMBL/GenBank/DDBJ databases">
        <title>Genome of Rhodovulum iodosum, a marine photoferrotroph.</title>
        <authorList>
            <person name="Bianchini G."/>
            <person name="Nikeleit V."/>
            <person name="Kappler A."/>
            <person name="Bryce C."/>
            <person name="Sanchez-Baracaldo P."/>
        </authorList>
    </citation>
    <scope>NUCLEOTIDE SEQUENCE [LARGE SCALE GENOMIC DNA]</scope>
    <source>
        <strain evidence="2 3">UT/N1</strain>
    </source>
</reference>
<evidence type="ECO:0000313" key="2">
    <source>
        <dbReference type="EMBL" id="MEX5727022.1"/>
    </source>
</evidence>
<proteinExistence type="predicted"/>
<sequence>MIRAALAILLFTGAAGAQPDPTYPATECAALWSAMADFRARYAIDAAPPDEAREMAEAFRAAAIGLAGGDAADVDRRINAMRPDLMLLLRSYIIDGWRDSREQFLRRAEICRRFAVENGLPAH</sequence>
<feature type="signal peptide" evidence="1">
    <location>
        <begin position="1"/>
        <end position="17"/>
    </location>
</feature>
<feature type="chain" id="PRO_5047340696" evidence="1">
    <location>
        <begin position="18"/>
        <end position="123"/>
    </location>
</feature>
<accession>A0ABV3XNZ1</accession>
<protein>
    <submittedName>
        <fullName evidence="2">Uncharacterized protein</fullName>
    </submittedName>
</protein>
<organism evidence="2 3">
    <name type="scientific">Rhodovulum iodosum</name>
    <dbReference type="NCBI Taxonomy" id="68291"/>
    <lineage>
        <taxon>Bacteria</taxon>
        <taxon>Pseudomonadati</taxon>
        <taxon>Pseudomonadota</taxon>
        <taxon>Alphaproteobacteria</taxon>
        <taxon>Rhodobacterales</taxon>
        <taxon>Paracoccaceae</taxon>
        <taxon>Rhodovulum</taxon>
    </lineage>
</organism>
<dbReference type="RefSeq" id="WP_125403518.1">
    <property type="nucleotide sequence ID" value="NZ_JBEHHI010000001.1"/>
</dbReference>